<proteinExistence type="predicted"/>
<dbReference type="AlphaFoldDB" id="A0A2J8A890"/>
<accession>A0A2J8A890</accession>
<keyword evidence="3" id="KW-1185">Reference proteome</keyword>
<comment type="caution">
    <text evidence="2">The sequence shown here is derived from an EMBL/GenBank/DDBJ whole genome shotgun (WGS) entry which is preliminary data.</text>
</comment>
<gene>
    <name evidence="2" type="ORF">TSOC_004715</name>
</gene>
<dbReference type="Proteomes" id="UP000236333">
    <property type="component" value="Unassembled WGS sequence"/>
</dbReference>
<protein>
    <submittedName>
        <fullName evidence="2">Uncharacterized protein</fullName>
    </submittedName>
</protein>
<feature type="compositionally biased region" description="Low complexity" evidence="1">
    <location>
        <begin position="8"/>
        <end position="19"/>
    </location>
</feature>
<sequence length="108" mass="11213">MRFRNRSQQVQAVARQQQRLQPGCSGGHAAGGQAAGAGGDAAGSGAEAGGGEHRVVATEKRSVSLSKLVNMFDSMRKTSAVGSLEESCVKPTMSLNRITTAQRRGGRV</sequence>
<evidence type="ECO:0000313" key="3">
    <source>
        <dbReference type="Proteomes" id="UP000236333"/>
    </source>
</evidence>
<evidence type="ECO:0000313" key="2">
    <source>
        <dbReference type="EMBL" id="PNH08728.1"/>
    </source>
</evidence>
<dbReference type="EMBL" id="PGGS01000118">
    <property type="protein sequence ID" value="PNH08728.1"/>
    <property type="molecule type" value="Genomic_DNA"/>
</dbReference>
<feature type="region of interest" description="Disordered" evidence="1">
    <location>
        <begin position="1"/>
        <end position="57"/>
    </location>
</feature>
<feature type="compositionally biased region" description="Gly residues" evidence="1">
    <location>
        <begin position="24"/>
        <end position="49"/>
    </location>
</feature>
<organism evidence="2 3">
    <name type="scientific">Tetrabaena socialis</name>
    <dbReference type="NCBI Taxonomy" id="47790"/>
    <lineage>
        <taxon>Eukaryota</taxon>
        <taxon>Viridiplantae</taxon>
        <taxon>Chlorophyta</taxon>
        <taxon>core chlorophytes</taxon>
        <taxon>Chlorophyceae</taxon>
        <taxon>CS clade</taxon>
        <taxon>Chlamydomonadales</taxon>
        <taxon>Tetrabaenaceae</taxon>
        <taxon>Tetrabaena</taxon>
    </lineage>
</organism>
<name>A0A2J8A890_9CHLO</name>
<evidence type="ECO:0000256" key="1">
    <source>
        <dbReference type="SAM" id="MobiDB-lite"/>
    </source>
</evidence>
<reference evidence="2 3" key="1">
    <citation type="journal article" date="2017" name="Mol. Biol. Evol.">
        <title>The 4-celled Tetrabaena socialis nuclear genome reveals the essential components for genetic control of cell number at the origin of multicellularity in the volvocine lineage.</title>
        <authorList>
            <person name="Featherston J."/>
            <person name="Arakaki Y."/>
            <person name="Hanschen E.R."/>
            <person name="Ferris P.J."/>
            <person name="Michod R.E."/>
            <person name="Olson B.J.S.C."/>
            <person name="Nozaki H."/>
            <person name="Durand P.M."/>
        </authorList>
    </citation>
    <scope>NUCLEOTIDE SEQUENCE [LARGE SCALE GENOMIC DNA]</scope>
    <source>
        <strain evidence="2 3">NIES-571</strain>
    </source>
</reference>